<name>A0A381DJN3_9BACT</name>
<dbReference type="Gene3D" id="3.20.20.70">
    <property type="entry name" value="Aldolase class I"/>
    <property type="match status" value="1"/>
</dbReference>
<dbReference type="PANTHER" id="PTHR42966">
    <property type="entry name" value="N-ACETYLNEURAMINATE SYNTHASE"/>
    <property type="match status" value="1"/>
</dbReference>
<dbReference type="InterPro" id="IPR013974">
    <property type="entry name" value="SAF"/>
</dbReference>
<dbReference type="EMBL" id="UFVD01000001">
    <property type="protein sequence ID" value="SUX10747.1"/>
    <property type="molecule type" value="Genomic_DNA"/>
</dbReference>
<protein>
    <submittedName>
        <fullName evidence="1">General stress protein 14 (GSP14)</fullName>
        <ecNumber evidence="1">1.6.99.-</ecNumber>
    </submittedName>
</protein>
<evidence type="ECO:0000313" key="1">
    <source>
        <dbReference type="EMBL" id="SUX10747.1"/>
    </source>
</evidence>
<dbReference type="OrthoDB" id="9781701at2"/>
<dbReference type="CDD" id="cd11615">
    <property type="entry name" value="SAF_NeuB_like"/>
    <property type="match status" value="1"/>
</dbReference>
<dbReference type="Proteomes" id="UP000254920">
    <property type="component" value="Unassembled WGS sequence"/>
</dbReference>
<organism evidence="1 2">
    <name type="scientific">Campylobacter sputorum subsp. sputorum</name>
    <dbReference type="NCBI Taxonomy" id="32024"/>
    <lineage>
        <taxon>Bacteria</taxon>
        <taxon>Pseudomonadati</taxon>
        <taxon>Campylobacterota</taxon>
        <taxon>Epsilonproteobacteria</taxon>
        <taxon>Campylobacterales</taxon>
        <taxon>Campylobacteraceae</taxon>
        <taxon>Campylobacter</taxon>
    </lineage>
</organism>
<gene>
    <name evidence="1" type="primary">spsE_2</name>
    <name evidence="1" type="ORF">NCTC12475_00954</name>
</gene>
<evidence type="ECO:0000313" key="2">
    <source>
        <dbReference type="Proteomes" id="UP000254920"/>
    </source>
</evidence>
<dbReference type="InterPro" id="IPR051690">
    <property type="entry name" value="PseI-like"/>
</dbReference>
<dbReference type="SMART" id="SM00858">
    <property type="entry name" value="SAF"/>
    <property type="match status" value="1"/>
</dbReference>
<dbReference type="InterPro" id="IPR013785">
    <property type="entry name" value="Aldolase_TIM"/>
</dbReference>
<dbReference type="Pfam" id="PF03102">
    <property type="entry name" value="NeuB"/>
    <property type="match status" value="1"/>
</dbReference>
<dbReference type="SUPFAM" id="SSF51269">
    <property type="entry name" value="AFP III-like domain"/>
    <property type="match status" value="1"/>
</dbReference>
<dbReference type="SUPFAM" id="SSF51569">
    <property type="entry name" value="Aldolase"/>
    <property type="match status" value="1"/>
</dbReference>
<dbReference type="STRING" id="32024.GCA_000788295_01798"/>
<dbReference type="GeneID" id="93091377"/>
<keyword evidence="1" id="KW-0560">Oxidoreductase</keyword>
<dbReference type="Pfam" id="PF08666">
    <property type="entry name" value="SAF"/>
    <property type="match status" value="1"/>
</dbReference>
<dbReference type="GO" id="GO:0016491">
    <property type="term" value="F:oxidoreductase activity"/>
    <property type="evidence" value="ECO:0007669"/>
    <property type="project" value="UniProtKB-KW"/>
</dbReference>
<dbReference type="RefSeq" id="WP_089183120.1">
    <property type="nucleotide sequence ID" value="NZ_CP043427.1"/>
</dbReference>
<dbReference type="InterPro" id="IPR057736">
    <property type="entry name" value="SAF_PseI/NeuA/NeuB"/>
</dbReference>
<sequence>MININGKVISNDAPAFIVAEIGANHNGDLSLAKESVDAAYECGVDAVKFQTYTAEELLSNKDMQYTYKYGKNEQTTQTLKEMFDMVTFKREFHKEIYDYASKKGLICFSTPFSLDGVEFLEKLNNPIYKIASSDVNYVDMLEVIAKLKKPVFLSTGKCTLAELDMAINLLEENGTKELCLLHCVANYPSKMEHMNLNVIKTLKQMYPQCVIGFSDHSLGITATLGAVSLGAKIIEKHFTIDKNLKGPDHWFSMDPVDMKNIVNEVRNLEIAFGDQRKILPQNEVMEKHWATRSLHAKKDLKAGEIIKKEDLDMLRPGYGISPFDKHKVIGLKLSKDIKKDEVLEWKHLQF</sequence>
<dbReference type="PANTHER" id="PTHR42966:SF1">
    <property type="entry name" value="SIALIC ACID SYNTHASE"/>
    <property type="match status" value="1"/>
</dbReference>
<dbReference type="InterPro" id="IPR013132">
    <property type="entry name" value="PseI/NeuA/B-like_N"/>
</dbReference>
<keyword evidence="2" id="KW-1185">Reference proteome</keyword>
<accession>A0A381DJN3</accession>
<reference evidence="1 2" key="1">
    <citation type="submission" date="2018-06" db="EMBL/GenBank/DDBJ databases">
        <authorList>
            <consortium name="Pathogen Informatics"/>
            <person name="Doyle S."/>
        </authorList>
    </citation>
    <scope>NUCLEOTIDE SEQUENCE [LARGE SCALE GENOMIC DNA]</scope>
    <source>
        <strain evidence="1 2">NCTC12475</strain>
    </source>
</reference>
<dbReference type="InterPro" id="IPR006190">
    <property type="entry name" value="SAF_AFP_Neu5Ac"/>
</dbReference>
<dbReference type="Gene3D" id="3.90.1210.10">
    <property type="entry name" value="Antifreeze-like/N-acetylneuraminic acid synthase C-terminal domain"/>
    <property type="match status" value="1"/>
</dbReference>
<dbReference type="EC" id="1.6.99.-" evidence="1"/>
<dbReference type="InterPro" id="IPR036732">
    <property type="entry name" value="AFP_Neu5c_C_sf"/>
</dbReference>
<dbReference type="AlphaFoldDB" id="A0A381DJN3"/>
<dbReference type="GO" id="GO:0016051">
    <property type="term" value="P:carbohydrate biosynthetic process"/>
    <property type="evidence" value="ECO:0007669"/>
    <property type="project" value="InterPro"/>
</dbReference>
<dbReference type="PROSITE" id="PS50844">
    <property type="entry name" value="AFP_LIKE"/>
    <property type="match status" value="1"/>
</dbReference>
<dbReference type="GO" id="GO:0047444">
    <property type="term" value="F:N-acylneuraminate-9-phosphate synthase activity"/>
    <property type="evidence" value="ECO:0007669"/>
    <property type="project" value="TreeGrafter"/>
</dbReference>
<proteinExistence type="predicted"/>